<keyword evidence="3" id="KW-1185">Reference proteome</keyword>
<feature type="compositionally biased region" description="Basic and acidic residues" evidence="1">
    <location>
        <begin position="79"/>
        <end position="94"/>
    </location>
</feature>
<name>A0ABQ8TQX2_PERAM</name>
<dbReference type="Proteomes" id="UP001148838">
    <property type="component" value="Unassembled WGS sequence"/>
</dbReference>
<evidence type="ECO:0000313" key="3">
    <source>
        <dbReference type="Proteomes" id="UP001148838"/>
    </source>
</evidence>
<comment type="caution">
    <text evidence="2">The sequence shown here is derived from an EMBL/GenBank/DDBJ whole genome shotgun (WGS) entry which is preliminary data.</text>
</comment>
<sequence>MAGLCEGGNEPLGSLKANHVTNNALAAVEEFRRCFPNGSVSSCVFTRVYRMLFETVGNEAGCCGDAHLEVTATRRRPDKTNIEVAREEERKETGGIRSDSSAGSYPAFVLNGLRESPGKNLNQVTCLNQDINRAR</sequence>
<gene>
    <name evidence="2" type="ORF">ANN_00431</name>
</gene>
<protein>
    <submittedName>
        <fullName evidence="2">Uncharacterized protein</fullName>
    </submittedName>
</protein>
<feature type="region of interest" description="Disordered" evidence="1">
    <location>
        <begin position="79"/>
        <end position="104"/>
    </location>
</feature>
<proteinExistence type="predicted"/>
<evidence type="ECO:0000313" key="2">
    <source>
        <dbReference type="EMBL" id="KAJ4449037.1"/>
    </source>
</evidence>
<evidence type="ECO:0000256" key="1">
    <source>
        <dbReference type="SAM" id="MobiDB-lite"/>
    </source>
</evidence>
<organism evidence="2 3">
    <name type="scientific">Periplaneta americana</name>
    <name type="common">American cockroach</name>
    <name type="synonym">Blatta americana</name>
    <dbReference type="NCBI Taxonomy" id="6978"/>
    <lineage>
        <taxon>Eukaryota</taxon>
        <taxon>Metazoa</taxon>
        <taxon>Ecdysozoa</taxon>
        <taxon>Arthropoda</taxon>
        <taxon>Hexapoda</taxon>
        <taxon>Insecta</taxon>
        <taxon>Pterygota</taxon>
        <taxon>Neoptera</taxon>
        <taxon>Polyneoptera</taxon>
        <taxon>Dictyoptera</taxon>
        <taxon>Blattodea</taxon>
        <taxon>Blattoidea</taxon>
        <taxon>Blattidae</taxon>
        <taxon>Blattinae</taxon>
        <taxon>Periplaneta</taxon>
    </lineage>
</organism>
<dbReference type="EMBL" id="JAJSOF020000003">
    <property type="protein sequence ID" value="KAJ4449037.1"/>
    <property type="molecule type" value="Genomic_DNA"/>
</dbReference>
<accession>A0ABQ8TQX2</accession>
<reference evidence="2 3" key="1">
    <citation type="journal article" date="2022" name="Allergy">
        <title>Genome assembly and annotation of Periplaneta americana reveal a comprehensive cockroach allergen profile.</title>
        <authorList>
            <person name="Wang L."/>
            <person name="Xiong Q."/>
            <person name="Saelim N."/>
            <person name="Wang L."/>
            <person name="Nong W."/>
            <person name="Wan A.T."/>
            <person name="Shi M."/>
            <person name="Liu X."/>
            <person name="Cao Q."/>
            <person name="Hui J.H.L."/>
            <person name="Sookrung N."/>
            <person name="Leung T.F."/>
            <person name="Tungtrongchitr A."/>
            <person name="Tsui S.K.W."/>
        </authorList>
    </citation>
    <scope>NUCLEOTIDE SEQUENCE [LARGE SCALE GENOMIC DNA]</scope>
    <source>
        <strain evidence="2">PWHHKU_190912</strain>
    </source>
</reference>